<sequence length="211" mass="23770">MDTTLSDLGRAAAFHTDSSRVTRQDYLHEVEHMRERVARLEQTITEAIKLASPELQQVINDLQALRGIADISAVTIAAEFGQVSRFDSARQLMGYCGVVPSEDSSGKRTRRGGITKTGNALLRRIVVEDAWSYRRPPGIWYGLRRRQETISEEAKEIAWKAQHRLHKRYIKLGAAGKDQRKIVTAVARELLGFIWAIGTRAETISWQQVAA</sequence>
<evidence type="ECO:0000313" key="4">
    <source>
        <dbReference type="Proteomes" id="UP000538666"/>
    </source>
</evidence>
<dbReference type="OrthoDB" id="106296at2"/>
<dbReference type="AlphaFoldDB" id="A0A841K1J1"/>
<comment type="caution">
    <text evidence="3">The sequence shown here is derived from an EMBL/GenBank/DDBJ whole genome shotgun (WGS) entry which is preliminary data.</text>
</comment>
<feature type="coiled-coil region" evidence="1">
    <location>
        <begin position="23"/>
        <end position="50"/>
    </location>
</feature>
<reference evidence="3 4" key="1">
    <citation type="submission" date="2020-08" db="EMBL/GenBank/DDBJ databases">
        <title>Genomic Encyclopedia of Type Strains, Phase IV (KMG-IV): sequencing the most valuable type-strain genomes for metagenomic binning, comparative biology and taxonomic classification.</title>
        <authorList>
            <person name="Goeker M."/>
        </authorList>
    </citation>
    <scope>NUCLEOTIDE SEQUENCE [LARGE SCALE GENOMIC DNA]</scope>
    <source>
        <strain evidence="3 4">DSM 103733</strain>
    </source>
</reference>
<organism evidence="3 4">
    <name type="scientific">Silvibacterium bohemicum</name>
    <dbReference type="NCBI Taxonomy" id="1577686"/>
    <lineage>
        <taxon>Bacteria</taxon>
        <taxon>Pseudomonadati</taxon>
        <taxon>Acidobacteriota</taxon>
        <taxon>Terriglobia</taxon>
        <taxon>Terriglobales</taxon>
        <taxon>Acidobacteriaceae</taxon>
        <taxon>Silvibacterium</taxon>
    </lineage>
</organism>
<dbReference type="PANTHER" id="PTHR33055:SF3">
    <property type="entry name" value="PUTATIVE TRANSPOSASE FOR IS117-RELATED"/>
    <property type="match status" value="1"/>
</dbReference>
<dbReference type="InterPro" id="IPR003346">
    <property type="entry name" value="Transposase_20"/>
</dbReference>
<dbReference type="GO" id="GO:0006313">
    <property type="term" value="P:DNA transposition"/>
    <property type="evidence" value="ECO:0007669"/>
    <property type="project" value="InterPro"/>
</dbReference>
<feature type="domain" description="Transposase IS116/IS110/IS902 C-terminal" evidence="2">
    <location>
        <begin position="62"/>
        <end position="133"/>
    </location>
</feature>
<evidence type="ECO:0000256" key="1">
    <source>
        <dbReference type="SAM" id="Coils"/>
    </source>
</evidence>
<evidence type="ECO:0000259" key="2">
    <source>
        <dbReference type="Pfam" id="PF02371"/>
    </source>
</evidence>
<protein>
    <submittedName>
        <fullName evidence="3">Transposase</fullName>
    </submittedName>
</protein>
<dbReference type="GO" id="GO:0003677">
    <property type="term" value="F:DNA binding"/>
    <property type="evidence" value="ECO:0007669"/>
    <property type="project" value="InterPro"/>
</dbReference>
<proteinExistence type="predicted"/>
<dbReference type="Proteomes" id="UP000538666">
    <property type="component" value="Unassembled WGS sequence"/>
</dbReference>
<dbReference type="RefSeq" id="WP_050058877.1">
    <property type="nucleotide sequence ID" value="NZ_JACHEK010000004.1"/>
</dbReference>
<gene>
    <name evidence="3" type="ORF">HNQ77_002470</name>
</gene>
<dbReference type="Pfam" id="PF02371">
    <property type="entry name" value="Transposase_20"/>
    <property type="match status" value="1"/>
</dbReference>
<keyword evidence="4" id="KW-1185">Reference proteome</keyword>
<dbReference type="GO" id="GO:0004803">
    <property type="term" value="F:transposase activity"/>
    <property type="evidence" value="ECO:0007669"/>
    <property type="project" value="InterPro"/>
</dbReference>
<evidence type="ECO:0000313" key="3">
    <source>
        <dbReference type="EMBL" id="MBB6144518.1"/>
    </source>
</evidence>
<keyword evidence="1" id="KW-0175">Coiled coil</keyword>
<accession>A0A841K1J1</accession>
<dbReference type="EMBL" id="JACHEK010000004">
    <property type="protein sequence ID" value="MBB6144518.1"/>
    <property type="molecule type" value="Genomic_DNA"/>
</dbReference>
<dbReference type="InterPro" id="IPR047650">
    <property type="entry name" value="Transpos_IS110"/>
</dbReference>
<dbReference type="PANTHER" id="PTHR33055">
    <property type="entry name" value="TRANSPOSASE FOR INSERTION SEQUENCE ELEMENT IS1111A"/>
    <property type="match status" value="1"/>
</dbReference>
<name>A0A841K1J1_9BACT</name>